<feature type="compositionally biased region" description="Low complexity" evidence="1">
    <location>
        <begin position="61"/>
        <end position="76"/>
    </location>
</feature>
<feature type="compositionally biased region" description="Pro residues" evidence="1">
    <location>
        <begin position="29"/>
        <end position="44"/>
    </location>
</feature>
<comment type="caution">
    <text evidence="2">The sequence shown here is derived from an EMBL/GenBank/DDBJ whole genome shotgun (WGS) entry which is preliminary data.</text>
</comment>
<dbReference type="EMBL" id="NMUH01008977">
    <property type="protein sequence ID" value="MQM19514.1"/>
    <property type="molecule type" value="Genomic_DNA"/>
</dbReference>
<evidence type="ECO:0000313" key="2">
    <source>
        <dbReference type="EMBL" id="MQM19514.1"/>
    </source>
</evidence>
<accession>A0A843XIT6</accession>
<proteinExistence type="predicted"/>
<reference evidence="2" key="1">
    <citation type="submission" date="2017-07" db="EMBL/GenBank/DDBJ databases">
        <title>Taro Niue Genome Assembly and Annotation.</title>
        <authorList>
            <person name="Atibalentja N."/>
            <person name="Keating K."/>
            <person name="Fields C.J."/>
        </authorList>
    </citation>
    <scope>NUCLEOTIDE SEQUENCE</scope>
    <source>
        <strain evidence="2">Niue_2</strain>
        <tissue evidence="2">Leaf</tissue>
    </source>
</reference>
<feature type="region of interest" description="Disordered" evidence="1">
    <location>
        <begin position="1"/>
        <end position="91"/>
    </location>
</feature>
<keyword evidence="3" id="KW-1185">Reference proteome</keyword>
<feature type="non-terminal residue" evidence="2">
    <location>
        <position position="1"/>
    </location>
</feature>
<feature type="non-terminal residue" evidence="2">
    <location>
        <position position="139"/>
    </location>
</feature>
<gene>
    <name evidence="2" type="ORF">Taro_052519</name>
</gene>
<dbReference type="Proteomes" id="UP000652761">
    <property type="component" value="Unassembled WGS sequence"/>
</dbReference>
<sequence length="139" mass="14284">NFKVKPYLPFAKSETPVDPRSAIALRPLGPSPASPIPPAPPRTSPLPAALPSHRRRPRTAPSLSPWTTSPSLRISLPSPPPMPSPQRCPNALVGPPSVLSLSLSLSLSLGGGGDMGEVAAELEEAGLGLFGCALFGLIG</sequence>
<protein>
    <submittedName>
        <fullName evidence="2">Uncharacterized protein</fullName>
    </submittedName>
</protein>
<name>A0A843XIT6_COLES</name>
<evidence type="ECO:0000256" key="1">
    <source>
        <dbReference type="SAM" id="MobiDB-lite"/>
    </source>
</evidence>
<feature type="compositionally biased region" description="Pro residues" evidence="1">
    <location>
        <begin position="77"/>
        <end position="86"/>
    </location>
</feature>
<dbReference type="AlphaFoldDB" id="A0A843XIT6"/>
<organism evidence="2 3">
    <name type="scientific">Colocasia esculenta</name>
    <name type="common">Wild taro</name>
    <name type="synonym">Arum esculentum</name>
    <dbReference type="NCBI Taxonomy" id="4460"/>
    <lineage>
        <taxon>Eukaryota</taxon>
        <taxon>Viridiplantae</taxon>
        <taxon>Streptophyta</taxon>
        <taxon>Embryophyta</taxon>
        <taxon>Tracheophyta</taxon>
        <taxon>Spermatophyta</taxon>
        <taxon>Magnoliopsida</taxon>
        <taxon>Liliopsida</taxon>
        <taxon>Araceae</taxon>
        <taxon>Aroideae</taxon>
        <taxon>Colocasieae</taxon>
        <taxon>Colocasia</taxon>
    </lineage>
</organism>
<evidence type="ECO:0000313" key="3">
    <source>
        <dbReference type="Proteomes" id="UP000652761"/>
    </source>
</evidence>